<accession>A0AAD8EUC7</accession>
<dbReference type="PANTHER" id="PTHR35004">
    <property type="entry name" value="TRANSPOSASE RV3428C-RELATED"/>
    <property type="match status" value="1"/>
</dbReference>
<gene>
    <name evidence="1" type="ORF">Bpfe_031016</name>
</gene>
<name>A0AAD8EUC7_BIOPF</name>
<protein>
    <submittedName>
        <fullName evidence="1">DDE-type integrase/transposase/recombinase</fullName>
    </submittedName>
</protein>
<reference evidence="1" key="1">
    <citation type="journal article" date="2023" name="PLoS Negl. Trop. Dis.">
        <title>A genome sequence for Biomphalaria pfeifferi, the major vector snail for the human-infecting parasite Schistosoma mansoni.</title>
        <authorList>
            <person name="Bu L."/>
            <person name="Lu L."/>
            <person name="Laidemitt M.R."/>
            <person name="Zhang S.M."/>
            <person name="Mutuku M."/>
            <person name="Mkoji G."/>
            <person name="Steinauer M."/>
            <person name="Loker E.S."/>
        </authorList>
    </citation>
    <scope>NUCLEOTIDE SEQUENCE</scope>
    <source>
        <strain evidence="1">KasaAsao</strain>
    </source>
</reference>
<dbReference type="PANTHER" id="PTHR35004:SF7">
    <property type="entry name" value="INTEGRASE PROTEIN"/>
    <property type="match status" value="1"/>
</dbReference>
<sequence>MNKKLGNIALAEIKEAIGRCTTRNQISAEAERLAAFYGVSKDRIYAITKDVRPKQKSRADKGKRLADLMECEGLKIAASDVVAYHLDPAEALRQAQTRGYEIPVSLATFVRYLREKGLTRNVRRMNNSVNYRRFEAAAPGDVFQFDISGTKERWFDLKTRKLVKVSELEVSKNHPNENKNLVKVWRFVLLDDHSRLRFFRFVAVDKPNSSHVVAFLMEAYEEMGVPKVLYTDKR</sequence>
<proteinExistence type="predicted"/>
<organism evidence="1 2">
    <name type="scientific">Biomphalaria pfeifferi</name>
    <name type="common">Bloodfluke planorb</name>
    <name type="synonym">Freshwater snail</name>
    <dbReference type="NCBI Taxonomy" id="112525"/>
    <lineage>
        <taxon>Eukaryota</taxon>
        <taxon>Metazoa</taxon>
        <taxon>Spiralia</taxon>
        <taxon>Lophotrochozoa</taxon>
        <taxon>Mollusca</taxon>
        <taxon>Gastropoda</taxon>
        <taxon>Heterobranchia</taxon>
        <taxon>Euthyneura</taxon>
        <taxon>Panpulmonata</taxon>
        <taxon>Hygrophila</taxon>
        <taxon>Lymnaeoidea</taxon>
        <taxon>Planorbidae</taxon>
        <taxon>Biomphalaria</taxon>
    </lineage>
</organism>
<comment type="caution">
    <text evidence="1">The sequence shown here is derived from an EMBL/GenBank/DDBJ whole genome shotgun (WGS) entry which is preliminary data.</text>
</comment>
<dbReference type="Proteomes" id="UP001233172">
    <property type="component" value="Unassembled WGS sequence"/>
</dbReference>
<dbReference type="InterPro" id="IPR036397">
    <property type="entry name" value="RNaseH_sf"/>
</dbReference>
<dbReference type="GO" id="GO:0003676">
    <property type="term" value="F:nucleic acid binding"/>
    <property type="evidence" value="ECO:0007669"/>
    <property type="project" value="InterPro"/>
</dbReference>
<evidence type="ECO:0000313" key="2">
    <source>
        <dbReference type="Proteomes" id="UP001233172"/>
    </source>
</evidence>
<dbReference type="EMBL" id="JASAOG010000440">
    <property type="protein sequence ID" value="KAK0039531.1"/>
    <property type="molecule type" value="Genomic_DNA"/>
</dbReference>
<dbReference type="InterPro" id="IPR012337">
    <property type="entry name" value="RNaseH-like_sf"/>
</dbReference>
<dbReference type="Gene3D" id="3.30.420.10">
    <property type="entry name" value="Ribonuclease H-like superfamily/Ribonuclease H"/>
    <property type="match status" value="1"/>
</dbReference>
<evidence type="ECO:0000313" key="1">
    <source>
        <dbReference type="EMBL" id="KAK0039531.1"/>
    </source>
</evidence>
<keyword evidence="2" id="KW-1185">Reference proteome</keyword>
<reference evidence="1" key="2">
    <citation type="submission" date="2023-04" db="EMBL/GenBank/DDBJ databases">
        <authorList>
            <person name="Bu L."/>
            <person name="Lu L."/>
            <person name="Laidemitt M.R."/>
            <person name="Zhang S.M."/>
            <person name="Mutuku M."/>
            <person name="Mkoji G."/>
            <person name="Steinauer M."/>
            <person name="Loker E.S."/>
        </authorList>
    </citation>
    <scope>NUCLEOTIDE SEQUENCE</scope>
    <source>
        <strain evidence="1">KasaAsao</strain>
        <tissue evidence="1">Whole Snail</tissue>
    </source>
</reference>
<dbReference type="AlphaFoldDB" id="A0AAD8EUC7"/>
<dbReference type="SUPFAM" id="SSF53098">
    <property type="entry name" value="Ribonuclease H-like"/>
    <property type="match status" value="1"/>
</dbReference>